<gene>
    <name evidence="1" type="ORF">EJF14_40170</name>
</gene>
<sequence length="240" mass="28057">MPIMRLRAEKKMRKHLLEQLKARKVLGARLAQGYKSEEDLARLNLAPQVFMFKNLFSGQVLYSQVPGFHQDQIDAQFLRPNWENRKPSRRSDLWRIMCVVNFGSYEYAVAAYNGLVHLREARDIHLKKEAKAMRKKDDEGNTWYSGQYRPTHAQEAIADLAHVIDEFELENTKAFWESMWRKGEDEHWRADLVEHDSLPAFSPKFQSVMLDEMREMALAEFAKLRAQEESAEQEAAEVVA</sequence>
<protein>
    <submittedName>
        <fullName evidence="1">Mitochondrial recombination protein</fullName>
    </submittedName>
</protein>
<evidence type="ECO:0000313" key="1">
    <source>
        <dbReference type="EMBL" id="QFZ28144.1"/>
    </source>
</evidence>
<dbReference type="Proteomes" id="UP000326582">
    <property type="component" value="Chromosome 4"/>
</dbReference>
<reference evidence="2" key="1">
    <citation type="journal article" date="2019" name="MBio">
        <title>Comparative genomics for the elucidation of multidrug resistance (MDR) in Candida lusitaniae.</title>
        <authorList>
            <person name="Kannan A."/>
            <person name="Asner S.A."/>
            <person name="Trachsel E."/>
            <person name="Kelly S."/>
            <person name="Parker J."/>
            <person name="Sanglard D."/>
        </authorList>
    </citation>
    <scope>NUCLEOTIDE SEQUENCE [LARGE SCALE GENOMIC DNA]</scope>
    <source>
        <strain evidence="2">P1</strain>
    </source>
</reference>
<accession>A0ACD0WKX0</accession>
<dbReference type="EMBL" id="CP038487">
    <property type="protein sequence ID" value="QFZ28144.1"/>
    <property type="molecule type" value="Genomic_DNA"/>
</dbReference>
<keyword evidence="2" id="KW-1185">Reference proteome</keyword>
<name>A0ACD0WKX0_CLALS</name>
<evidence type="ECO:0000313" key="2">
    <source>
        <dbReference type="Proteomes" id="UP000326582"/>
    </source>
</evidence>
<proteinExistence type="predicted"/>
<organism evidence="1 2">
    <name type="scientific">Clavispora lusitaniae</name>
    <name type="common">Candida lusitaniae</name>
    <dbReference type="NCBI Taxonomy" id="36911"/>
    <lineage>
        <taxon>Eukaryota</taxon>
        <taxon>Fungi</taxon>
        <taxon>Dikarya</taxon>
        <taxon>Ascomycota</taxon>
        <taxon>Saccharomycotina</taxon>
        <taxon>Pichiomycetes</taxon>
        <taxon>Metschnikowiaceae</taxon>
        <taxon>Clavispora</taxon>
    </lineage>
</organism>